<evidence type="ECO:0000256" key="6">
    <source>
        <dbReference type="ARBA" id="ARBA00022723"/>
    </source>
</evidence>
<evidence type="ECO:0000256" key="2">
    <source>
        <dbReference type="ARBA" id="ARBA00004758"/>
    </source>
</evidence>
<sequence>MTEFTFKTIIRNAAQIVTVCENSEKFLTGTKMDAITIQKKSSIIINNKGLIEFIGKDTEINEKYSKATFENEIDAKGKSIIPGFIDSHTHPVWSGDRTFEFALKLKGATYMQIHKQGGGIGFSVKNTQQSTEEELVDLLIPRLDRMVKTGTTLVEAKSGYGLDTETEIRMLKVIEQAKKKHPIGILSTYLVHSVPKNKTSDEYTKEVLEEQMVEVIKSKKNGEISPEYIDIFCETGVFDYEQSKKIMELGASNGLIPNFHGDELTNMKSPKLAREVGAIAISHLEKVDEEGIQILAETQTAAVVLPTTAYILRLEQAPIRKMIQENVPVAIATDYNPNAPCTSMPLTMHMACVSGRMTMNEALVASTINAAYSLRKHEMYGSLEVGKFADLVIVDSEVWEHIIYQLGEHPIWKVIKKGNVIFEI</sequence>
<evidence type="ECO:0000259" key="11">
    <source>
        <dbReference type="Pfam" id="PF01979"/>
    </source>
</evidence>
<dbReference type="GO" id="GO:0046872">
    <property type="term" value="F:metal ion binding"/>
    <property type="evidence" value="ECO:0007669"/>
    <property type="project" value="UniProtKB-KW"/>
</dbReference>
<keyword evidence="6" id="KW-0479">Metal-binding</keyword>
<comment type="caution">
    <text evidence="12">The sequence shown here is derived from an EMBL/GenBank/DDBJ whole genome shotgun (WGS) entry which is preliminary data.</text>
</comment>
<dbReference type="Gene3D" id="2.30.40.10">
    <property type="entry name" value="Urease, subunit C, domain 1"/>
    <property type="match status" value="1"/>
</dbReference>
<keyword evidence="8" id="KW-0369">Histidine metabolism</keyword>
<keyword evidence="9" id="KW-0862">Zinc</keyword>
<dbReference type="AlphaFoldDB" id="A0AAV7YYU4"/>
<dbReference type="InterPro" id="IPR006680">
    <property type="entry name" value="Amidohydro-rel"/>
</dbReference>
<evidence type="ECO:0000313" key="13">
    <source>
        <dbReference type="Proteomes" id="UP001146793"/>
    </source>
</evidence>
<dbReference type="InterPro" id="IPR005920">
    <property type="entry name" value="HutI"/>
</dbReference>
<organism evidence="12 13">
    <name type="scientific">Anaeramoeba flamelloides</name>
    <dbReference type="NCBI Taxonomy" id="1746091"/>
    <lineage>
        <taxon>Eukaryota</taxon>
        <taxon>Metamonada</taxon>
        <taxon>Anaeramoebidae</taxon>
        <taxon>Anaeramoeba</taxon>
    </lineage>
</organism>
<dbReference type="SUPFAM" id="SSF51338">
    <property type="entry name" value="Composite domain of metallo-dependent hydrolases"/>
    <property type="match status" value="1"/>
</dbReference>
<evidence type="ECO:0000256" key="3">
    <source>
        <dbReference type="ARBA" id="ARBA00008002"/>
    </source>
</evidence>
<evidence type="ECO:0000256" key="4">
    <source>
        <dbReference type="ARBA" id="ARBA00012864"/>
    </source>
</evidence>
<dbReference type="NCBIfam" id="TIGR01224">
    <property type="entry name" value="hutI"/>
    <property type="match status" value="1"/>
</dbReference>
<dbReference type="InterPro" id="IPR011059">
    <property type="entry name" value="Metal-dep_hydrolase_composite"/>
</dbReference>
<evidence type="ECO:0000256" key="8">
    <source>
        <dbReference type="ARBA" id="ARBA00022808"/>
    </source>
</evidence>
<dbReference type="Gene3D" id="3.20.20.140">
    <property type="entry name" value="Metal-dependent hydrolases"/>
    <property type="match status" value="1"/>
</dbReference>
<gene>
    <name evidence="12" type="ORF">M0812_21491</name>
</gene>
<dbReference type="Proteomes" id="UP001146793">
    <property type="component" value="Unassembled WGS sequence"/>
</dbReference>
<keyword evidence="7" id="KW-0378">Hydrolase</keyword>
<proteinExistence type="inferred from homology"/>
<dbReference type="PANTHER" id="PTHR42752">
    <property type="entry name" value="IMIDAZOLONEPROPIONASE"/>
    <property type="match status" value="1"/>
</dbReference>
<dbReference type="InterPro" id="IPR032466">
    <property type="entry name" value="Metal_Hydrolase"/>
</dbReference>
<dbReference type="CDD" id="cd01296">
    <property type="entry name" value="Imidazolone-5PH"/>
    <property type="match status" value="1"/>
</dbReference>
<dbReference type="PANTHER" id="PTHR42752:SF1">
    <property type="entry name" value="IMIDAZOLONEPROPIONASE-RELATED"/>
    <property type="match status" value="1"/>
</dbReference>
<feature type="domain" description="Amidohydrolase-related" evidence="11">
    <location>
        <begin position="80"/>
        <end position="420"/>
    </location>
</feature>
<dbReference type="GO" id="GO:0005737">
    <property type="term" value="C:cytoplasm"/>
    <property type="evidence" value="ECO:0007669"/>
    <property type="project" value="InterPro"/>
</dbReference>
<evidence type="ECO:0000313" key="12">
    <source>
        <dbReference type="EMBL" id="KAJ3432549.1"/>
    </source>
</evidence>
<evidence type="ECO:0000256" key="5">
    <source>
        <dbReference type="ARBA" id="ARBA00013406"/>
    </source>
</evidence>
<name>A0AAV7YYU4_9EUKA</name>
<dbReference type="GO" id="GO:0050480">
    <property type="term" value="F:imidazolonepropionase activity"/>
    <property type="evidence" value="ECO:0007669"/>
    <property type="project" value="UniProtKB-EC"/>
</dbReference>
<comment type="catalytic activity">
    <reaction evidence="1">
        <text>4-imidazolone-5-propanoate + H2O = N-formimidoyl-L-glutamate</text>
        <dbReference type="Rhea" id="RHEA:23660"/>
        <dbReference type="ChEBI" id="CHEBI:15377"/>
        <dbReference type="ChEBI" id="CHEBI:58928"/>
        <dbReference type="ChEBI" id="CHEBI:77893"/>
        <dbReference type="EC" id="3.5.2.7"/>
    </reaction>
</comment>
<reference evidence="12" key="1">
    <citation type="submission" date="2022-08" db="EMBL/GenBank/DDBJ databases">
        <title>Novel sulphate-reducing endosymbionts in the free-living metamonad Anaeramoeba.</title>
        <authorList>
            <person name="Jerlstrom-Hultqvist J."/>
            <person name="Cepicka I."/>
            <person name="Gallot-Lavallee L."/>
            <person name="Salas-Leiva D."/>
            <person name="Curtis B.A."/>
            <person name="Zahonova K."/>
            <person name="Pipaliya S."/>
            <person name="Dacks J."/>
            <person name="Roger A.J."/>
        </authorList>
    </citation>
    <scope>NUCLEOTIDE SEQUENCE</scope>
    <source>
        <strain evidence="12">Busselton2</strain>
    </source>
</reference>
<dbReference type="GO" id="GO:0019556">
    <property type="term" value="P:L-histidine catabolic process to glutamate and formamide"/>
    <property type="evidence" value="ECO:0007669"/>
    <property type="project" value="InterPro"/>
</dbReference>
<comment type="similarity">
    <text evidence="3">Belongs to the metallo-dependent hydrolases superfamily. HutI family.</text>
</comment>
<dbReference type="FunFam" id="3.20.20.140:FF:000007">
    <property type="entry name" value="Imidazolonepropionase"/>
    <property type="match status" value="1"/>
</dbReference>
<dbReference type="SUPFAM" id="SSF51556">
    <property type="entry name" value="Metallo-dependent hydrolases"/>
    <property type="match status" value="1"/>
</dbReference>
<evidence type="ECO:0000256" key="1">
    <source>
        <dbReference type="ARBA" id="ARBA00000853"/>
    </source>
</evidence>
<dbReference type="Pfam" id="PF01979">
    <property type="entry name" value="Amidohydro_1"/>
    <property type="match status" value="1"/>
</dbReference>
<evidence type="ECO:0000256" key="10">
    <source>
        <dbReference type="ARBA" id="ARBA00023004"/>
    </source>
</evidence>
<protein>
    <recommendedName>
        <fullName evidence="5">Probable imidazolonepropionase</fullName>
        <ecNumber evidence="4">3.5.2.7</ecNumber>
    </recommendedName>
</protein>
<evidence type="ECO:0000256" key="9">
    <source>
        <dbReference type="ARBA" id="ARBA00022833"/>
    </source>
</evidence>
<dbReference type="EMBL" id="JANTQA010000047">
    <property type="protein sequence ID" value="KAJ3432549.1"/>
    <property type="molecule type" value="Genomic_DNA"/>
</dbReference>
<accession>A0AAV7YYU4</accession>
<evidence type="ECO:0000256" key="7">
    <source>
        <dbReference type="ARBA" id="ARBA00022801"/>
    </source>
</evidence>
<keyword evidence="10" id="KW-0408">Iron</keyword>
<comment type="pathway">
    <text evidence="2">Amino-acid degradation; L-histidine degradation into L-glutamate; N-formimidoyl-L-glutamate from L-histidine: step 3/3.</text>
</comment>
<dbReference type="EC" id="3.5.2.7" evidence="4"/>